<proteinExistence type="predicted"/>
<organism evidence="1 2">
    <name type="scientific">Dovyalis caffra</name>
    <dbReference type="NCBI Taxonomy" id="77055"/>
    <lineage>
        <taxon>Eukaryota</taxon>
        <taxon>Viridiplantae</taxon>
        <taxon>Streptophyta</taxon>
        <taxon>Embryophyta</taxon>
        <taxon>Tracheophyta</taxon>
        <taxon>Spermatophyta</taxon>
        <taxon>Magnoliopsida</taxon>
        <taxon>eudicotyledons</taxon>
        <taxon>Gunneridae</taxon>
        <taxon>Pentapetalae</taxon>
        <taxon>rosids</taxon>
        <taxon>fabids</taxon>
        <taxon>Malpighiales</taxon>
        <taxon>Salicaceae</taxon>
        <taxon>Flacourtieae</taxon>
        <taxon>Dovyalis</taxon>
    </lineage>
</organism>
<keyword evidence="2" id="KW-1185">Reference proteome</keyword>
<sequence length="202" mass="23270">MKWVELNSKVGSAEKCSDLRVSGKGAGSQLQRQADHRLLQEREWQASKSSRSRRAKALIIYRFHSSTGCFLLDFSPFSTLHWHPNFLPIREKKTDAAKQVQEKVKVKADLQRVLDECGLLEVEISTTTSEIYELDKQIQDLHLQLQNRKEFLSAKQQDFIILSIETISLMEKNSIFEVINPSVRLAAFEVERVKPRGKMVQI</sequence>
<protein>
    <submittedName>
        <fullName evidence="1">Uncharacterized protein</fullName>
    </submittedName>
</protein>
<reference evidence="1 2" key="1">
    <citation type="submission" date="2024-01" db="EMBL/GenBank/DDBJ databases">
        <authorList>
            <person name="Waweru B."/>
        </authorList>
    </citation>
    <scope>NUCLEOTIDE SEQUENCE [LARGE SCALE GENOMIC DNA]</scope>
</reference>
<evidence type="ECO:0000313" key="2">
    <source>
        <dbReference type="Proteomes" id="UP001314170"/>
    </source>
</evidence>
<name>A0AAV1STQ7_9ROSI</name>
<accession>A0AAV1STQ7</accession>
<evidence type="ECO:0000313" key="1">
    <source>
        <dbReference type="EMBL" id="CAK7357430.1"/>
    </source>
</evidence>
<gene>
    <name evidence="1" type="ORF">DCAF_LOCUS27719</name>
</gene>
<comment type="caution">
    <text evidence="1">The sequence shown here is derived from an EMBL/GenBank/DDBJ whole genome shotgun (WGS) entry which is preliminary data.</text>
</comment>
<dbReference type="AlphaFoldDB" id="A0AAV1STQ7"/>
<dbReference type="EMBL" id="CAWUPB010001199">
    <property type="protein sequence ID" value="CAK7357430.1"/>
    <property type="molecule type" value="Genomic_DNA"/>
</dbReference>
<dbReference type="Proteomes" id="UP001314170">
    <property type="component" value="Unassembled WGS sequence"/>
</dbReference>